<dbReference type="Proteomes" id="UP000007174">
    <property type="component" value="Unassembled WGS sequence"/>
</dbReference>
<dbReference type="AlphaFoldDB" id="H1VRV7"/>
<protein>
    <submittedName>
        <fullName evidence="1">Uncharacterized protein</fullName>
    </submittedName>
</protein>
<gene>
    <name evidence="1" type="ORF">CH063_12811</name>
</gene>
<proteinExistence type="predicted"/>
<name>H1VRV7_COLHI</name>
<sequence length="84" mass="9634">MVGKVSERVLLREGLERTDNGMKQTSWPDVTPINQKNYYTDYMKRDDQILALRLQGDATRDRIVQAAKDRDRALAQSGRAEVPL</sequence>
<organism evidence="1 2">
    <name type="scientific">Colletotrichum higginsianum (strain IMI 349063)</name>
    <name type="common">Crucifer anthracnose fungus</name>
    <dbReference type="NCBI Taxonomy" id="759273"/>
    <lineage>
        <taxon>Eukaryota</taxon>
        <taxon>Fungi</taxon>
        <taxon>Dikarya</taxon>
        <taxon>Ascomycota</taxon>
        <taxon>Pezizomycotina</taxon>
        <taxon>Sordariomycetes</taxon>
        <taxon>Hypocreomycetidae</taxon>
        <taxon>Glomerellales</taxon>
        <taxon>Glomerellaceae</taxon>
        <taxon>Colletotrichum</taxon>
        <taxon>Colletotrichum destructivum species complex</taxon>
    </lineage>
</organism>
<dbReference type="STRING" id="759273.H1VRV7"/>
<dbReference type="eggNOG" id="KOG0797">
    <property type="taxonomic scope" value="Eukaryota"/>
</dbReference>
<feature type="non-terminal residue" evidence="1">
    <location>
        <position position="84"/>
    </location>
</feature>
<reference evidence="2" key="1">
    <citation type="journal article" date="2012" name="Nat. Genet.">
        <title>Lifestyle transitions in plant pathogenic Colletotrichum fungi deciphered by genome and transcriptome analyses.</title>
        <authorList>
            <person name="O'Connell R.J."/>
            <person name="Thon M.R."/>
            <person name="Hacquard S."/>
            <person name="Amyotte S.G."/>
            <person name="Kleemann J."/>
            <person name="Torres M.F."/>
            <person name="Damm U."/>
            <person name="Buiate E.A."/>
            <person name="Epstein L."/>
            <person name="Alkan N."/>
            <person name="Altmueller J."/>
            <person name="Alvarado-Balderrama L."/>
            <person name="Bauser C.A."/>
            <person name="Becker C."/>
            <person name="Birren B.W."/>
            <person name="Chen Z."/>
            <person name="Choi J."/>
            <person name="Crouch J.A."/>
            <person name="Duvick J.P."/>
            <person name="Farman M.A."/>
            <person name="Gan P."/>
            <person name="Heiman D."/>
            <person name="Henrissat B."/>
            <person name="Howard R.J."/>
            <person name="Kabbage M."/>
            <person name="Koch C."/>
            <person name="Kracher B."/>
            <person name="Kubo Y."/>
            <person name="Law A.D."/>
            <person name="Lebrun M.-H."/>
            <person name="Lee Y.-H."/>
            <person name="Miyara I."/>
            <person name="Moore N."/>
            <person name="Neumann U."/>
            <person name="Nordstroem K."/>
            <person name="Panaccione D.G."/>
            <person name="Panstruga R."/>
            <person name="Place M."/>
            <person name="Proctor R.H."/>
            <person name="Prusky D."/>
            <person name="Rech G."/>
            <person name="Reinhardt R."/>
            <person name="Rollins J.A."/>
            <person name="Rounsley S."/>
            <person name="Schardl C.L."/>
            <person name="Schwartz D.C."/>
            <person name="Shenoy N."/>
            <person name="Shirasu K."/>
            <person name="Sikhakolli U.R."/>
            <person name="Stueber K."/>
            <person name="Sukno S.A."/>
            <person name="Sweigard J.A."/>
            <person name="Takano Y."/>
            <person name="Takahara H."/>
            <person name="Trail F."/>
            <person name="van der Does H.C."/>
            <person name="Voll L.M."/>
            <person name="Will I."/>
            <person name="Young S."/>
            <person name="Zeng Q."/>
            <person name="Zhang J."/>
            <person name="Zhou S."/>
            <person name="Dickman M.B."/>
            <person name="Schulze-Lefert P."/>
            <person name="Ver Loren van Themaat E."/>
            <person name="Ma L.-J."/>
            <person name="Vaillancourt L.J."/>
        </authorList>
    </citation>
    <scope>NUCLEOTIDE SEQUENCE [LARGE SCALE GENOMIC DNA]</scope>
    <source>
        <strain evidence="2">IMI 349063</strain>
    </source>
</reference>
<dbReference type="VEuPathDB" id="FungiDB:CH63R_02731"/>
<dbReference type="EMBL" id="CACQ02005768">
    <property type="protein sequence ID" value="CCF42963.1"/>
    <property type="molecule type" value="Genomic_DNA"/>
</dbReference>
<accession>H1VRV7</accession>
<dbReference type="HOGENOM" id="CLU_2533567_0_0_1"/>
<evidence type="ECO:0000313" key="1">
    <source>
        <dbReference type="EMBL" id="CCF42963.1"/>
    </source>
</evidence>
<evidence type="ECO:0000313" key="2">
    <source>
        <dbReference type="Proteomes" id="UP000007174"/>
    </source>
</evidence>